<dbReference type="PROSITE" id="PS50240">
    <property type="entry name" value="TRYPSIN_DOM"/>
    <property type="match status" value="1"/>
</dbReference>
<dbReference type="GO" id="GO:0004252">
    <property type="term" value="F:serine-type endopeptidase activity"/>
    <property type="evidence" value="ECO:0007669"/>
    <property type="project" value="InterPro"/>
</dbReference>
<dbReference type="Proteomes" id="UP000053240">
    <property type="component" value="Unassembled WGS sequence"/>
</dbReference>
<dbReference type="GO" id="GO:0006508">
    <property type="term" value="P:proteolysis"/>
    <property type="evidence" value="ECO:0007669"/>
    <property type="project" value="UniProtKB-KW"/>
</dbReference>
<keyword evidence="2" id="KW-0645">Protease</keyword>
<dbReference type="InParanoid" id="A0A194RAY6"/>
<dbReference type="InterPro" id="IPR001254">
    <property type="entry name" value="Trypsin_dom"/>
</dbReference>
<dbReference type="InterPro" id="IPR018114">
    <property type="entry name" value="TRYPSIN_HIS"/>
</dbReference>
<dbReference type="Pfam" id="PF00089">
    <property type="entry name" value="Trypsin"/>
    <property type="match status" value="2"/>
</dbReference>
<evidence type="ECO:0000313" key="3">
    <source>
        <dbReference type="Proteomes" id="UP000053240"/>
    </source>
</evidence>
<evidence type="ECO:0000313" key="2">
    <source>
        <dbReference type="EMBL" id="KPJ14445.1"/>
    </source>
</evidence>
<keyword evidence="3" id="KW-1185">Reference proteome</keyword>
<dbReference type="SMART" id="SM00020">
    <property type="entry name" value="Tryp_SPc"/>
    <property type="match status" value="1"/>
</dbReference>
<dbReference type="AlphaFoldDB" id="A0A194RAY6"/>
<gene>
    <name evidence="2" type="ORF">RR48_13516</name>
</gene>
<evidence type="ECO:0000259" key="1">
    <source>
        <dbReference type="PROSITE" id="PS50240"/>
    </source>
</evidence>
<dbReference type="EMBL" id="KQ460473">
    <property type="protein sequence ID" value="KPJ14445.1"/>
    <property type="molecule type" value="Genomic_DNA"/>
</dbReference>
<organism evidence="2 3">
    <name type="scientific">Papilio machaon</name>
    <name type="common">Old World swallowtail butterfly</name>
    <dbReference type="NCBI Taxonomy" id="76193"/>
    <lineage>
        <taxon>Eukaryota</taxon>
        <taxon>Metazoa</taxon>
        <taxon>Ecdysozoa</taxon>
        <taxon>Arthropoda</taxon>
        <taxon>Hexapoda</taxon>
        <taxon>Insecta</taxon>
        <taxon>Pterygota</taxon>
        <taxon>Neoptera</taxon>
        <taxon>Endopterygota</taxon>
        <taxon>Lepidoptera</taxon>
        <taxon>Glossata</taxon>
        <taxon>Ditrysia</taxon>
        <taxon>Papilionoidea</taxon>
        <taxon>Papilionidae</taxon>
        <taxon>Papilioninae</taxon>
        <taxon>Papilio</taxon>
    </lineage>
</organism>
<keyword evidence="2" id="KW-0378">Hydrolase</keyword>
<accession>A0A194RAY6</accession>
<protein>
    <submittedName>
        <fullName evidence="2">Serine protease snake</fullName>
    </submittedName>
</protein>
<name>A0A194RAY6_PAPMA</name>
<dbReference type="PROSITE" id="PS00134">
    <property type="entry name" value="TRYPSIN_HIS"/>
    <property type="match status" value="1"/>
</dbReference>
<dbReference type="PANTHER" id="PTHR24260:SF147">
    <property type="entry name" value="EG:BACR7A4.3 PROTEIN-RELATED"/>
    <property type="match status" value="1"/>
</dbReference>
<dbReference type="InterPro" id="IPR043504">
    <property type="entry name" value="Peptidase_S1_PA_chymotrypsin"/>
</dbReference>
<dbReference type="SUPFAM" id="SSF50494">
    <property type="entry name" value="Trypsin-like serine proteases"/>
    <property type="match status" value="1"/>
</dbReference>
<reference evidence="2 3" key="1">
    <citation type="journal article" date="2015" name="Nat. Commun.">
        <title>Outbred genome sequencing and CRISPR/Cas9 gene editing in butterflies.</title>
        <authorList>
            <person name="Li X."/>
            <person name="Fan D."/>
            <person name="Zhang W."/>
            <person name="Liu G."/>
            <person name="Zhang L."/>
            <person name="Zhao L."/>
            <person name="Fang X."/>
            <person name="Chen L."/>
            <person name="Dong Y."/>
            <person name="Chen Y."/>
            <person name="Ding Y."/>
            <person name="Zhao R."/>
            <person name="Feng M."/>
            <person name="Zhu Y."/>
            <person name="Feng Y."/>
            <person name="Jiang X."/>
            <person name="Zhu D."/>
            <person name="Xiang H."/>
            <person name="Feng X."/>
            <person name="Li S."/>
            <person name="Wang J."/>
            <person name="Zhang G."/>
            <person name="Kronforst M.R."/>
            <person name="Wang W."/>
        </authorList>
    </citation>
    <scope>NUCLEOTIDE SEQUENCE [LARGE SCALE GENOMIC DNA]</scope>
    <source>
        <strain evidence="2">Ya'a_city_454_Pm</strain>
        <tissue evidence="2">Whole body</tissue>
    </source>
</reference>
<dbReference type="InterPro" id="IPR009003">
    <property type="entry name" value="Peptidase_S1_PA"/>
</dbReference>
<sequence length="415" mass="47136">MVHYKLTFRVEALTCGQYANNLTPKQRSRIRSNYNDDTNNLTSIDLSSANLFRIIHRRPENRDLEAEPCETPKLVMPDFRGPGLRLSDVKCLEYLWNIRYYDEALISAAQCTNNSKSTGVYSIVTAVAGGLDGIAGEFPHMGAIGWETVNNTWLFICEGALVSEKFMVTAAHCSQLPTPDPRVTDLSPKVVRLGEVNISDEEGIGKSPKDVLIHRFILHPYYNHAKPYYDIALVEFKNEISLSSKMYPACLWTNIDDLTDPVDLTGWNTIESNKTVATKEFISDSFDVFTRLTLLSKISDKDRNKDHNASNPVLQLAKVNIMSSENCDKLMHRNIIFHQLCAERDAEKESNCKDTSGVLEARLNIPEYTDWNMHYLIGIKSFNRGCERGTKRPFGVYTKVSVFTDWIEKIVWGKE</sequence>
<dbReference type="Gene3D" id="2.40.10.10">
    <property type="entry name" value="Trypsin-like serine proteases"/>
    <property type="match status" value="2"/>
</dbReference>
<dbReference type="InterPro" id="IPR051333">
    <property type="entry name" value="CLIP_Serine_Protease"/>
</dbReference>
<dbReference type="CDD" id="cd00190">
    <property type="entry name" value="Tryp_SPc"/>
    <property type="match status" value="1"/>
</dbReference>
<feature type="domain" description="Peptidase S1" evidence="1">
    <location>
        <begin position="127"/>
        <end position="412"/>
    </location>
</feature>
<proteinExistence type="predicted"/>
<dbReference type="PANTHER" id="PTHR24260">
    <property type="match status" value="1"/>
</dbReference>